<dbReference type="VEuPathDB" id="GiardiaDB:SS50377_22378"/>
<evidence type="ECO:0000313" key="2">
    <source>
        <dbReference type="EMBL" id="KAH0574763.1"/>
    </source>
</evidence>
<organism evidence="1">
    <name type="scientific">Spironucleus salmonicida</name>
    <dbReference type="NCBI Taxonomy" id="348837"/>
    <lineage>
        <taxon>Eukaryota</taxon>
        <taxon>Metamonada</taxon>
        <taxon>Diplomonadida</taxon>
        <taxon>Hexamitidae</taxon>
        <taxon>Hexamitinae</taxon>
        <taxon>Spironucleus</taxon>
    </lineage>
</organism>
<dbReference type="EMBL" id="KI546166">
    <property type="protein sequence ID" value="EST42127.1"/>
    <property type="molecule type" value="Genomic_DNA"/>
</dbReference>
<reference evidence="1 2" key="1">
    <citation type="journal article" date="2014" name="PLoS Genet.">
        <title>The Genome of Spironucleus salmonicida Highlights a Fish Pathogen Adapted to Fluctuating Environments.</title>
        <authorList>
            <person name="Xu F."/>
            <person name="Jerlstrom-Hultqvist J."/>
            <person name="Einarsson E."/>
            <person name="Astvaldsson A."/>
            <person name="Svard S.G."/>
            <person name="Andersson J.O."/>
        </authorList>
    </citation>
    <scope>NUCLEOTIDE SEQUENCE</scope>
    <source>
        <strain evidence="2">ATCC 50377</strain>
    </source>
</reference>
<reference evidence="2" key="2">
    <citation type="submission" date="2020-12" db="EMBL/GenBank/DDBJ databases">
        <title>New Spironucleus salmonicida genome in near-complete chromosomes.</title>
        <authorList>
            <person name="Xu F."/>
            <person name="Kurt Z."/>
            <person name="Jimenez-Gonzalez A."/>
            <person name="Astvaldsson A."/>
            <person name="Andersson J.O."/>
            <person name="Svard S.G."/>
        </authorList>
    </citation>
    <scope>NUCLEOTIDE SEQUENCE</scope>
    <source>
        <strain evidence="2">ATCC 50377</strain>
    </source>
</reference>
<proteinExistence type="predicted"/>
<gene>
    <name evidence="1" type="ORF">SS50377_18435</name>
    <name evidence="2" type="ORF">SS50377_22378</name>
</gene>
<dbReference type="AlphaFoldDB" id="V6LCC9"/>
<sequence>MNFKNQILKKVFSYVLQDLKINELSETQFDYYLSNRMDWKQASAYLKYDFNKLKRWYNETYLRCKLIPLSTQDSKLMRIMVFELLDNGCIWDKSYKQLIQSKLSRSYDKITFNIAFNNQIKSWKRLIPDRLLKDLLALNIIDLNKTPQELQDDSDNVY</sequence>
<evidence type="ECO:0000313" key="1">
    <source>
        <dbReference type="EMBL" id="EST42127.1"/>
    </source>
</evidence>
<protein>
    <submittedName>
        <fullName evidence="1">Uncharacterized protein</fullName>
    </submittedName>
</protein>
<dbReference type="EMBL" id="AUWU02000003">
    <property type="protein sequence ID" value="KAH0574763.1"/>
    <property type="molecule type" value="Genomic_DNA"/>
</dbReference>
<dbReference type="Proteomes" id="UP000018208">
    <property type="component" value="Unassembled WGS sequence"/>
</dbReference>
<name>V6LCC9_9EUKA</name>
<evidence type="ECO:0000313" key="3">
    <source>
        <dbReference type="Proteomes" id="UP000018208"/>
    </source>
</evidence>
<accession>V6LCC9</accession>
<keyword evidence="3" id="KW-1185">Reference proteome</keyword>